<evidence type="ECO:0000256" key="2">
    <source>
        <dbReference type="ARBA" id="ARBA00022473"/>
    </source>
</evidence>
<dbReference type="SMART" id="SM00181">
    <property type="entry name" value="EGF"/>
    <property type="match status" value="4"/>
</dbReference>
<organism evidence="18">
    <name type="scientific">Gryllus bimaculatus</name>
    <name type="common">Two-spotted cricket</name>
    <dbReference type="NCBI Taxonomy" id="6999"/>
    <lineage>
        <taxon>Eukaryota</taxon>
        <taxon>Metazoa</taxon>
        <taxon>Ecdysozoa</taxon>
        <taxon>Arthropoda</taxon>
        <taxon>Hexapoda</taxon>
        <taxon>Insecta</taxon>
        <taxon>Pterygota</taxon>
        <taxon>Neoptera</taxon>
        <taxon>Polyneoptera</taxon>
        <taxon>Orthoptera</taxon>
        <taxon>Ensifera</taxon>
        <taxon>Gryllidea</taxon>
        <taxon>Grylloidea</taxon>
        <taxon>Gryllidae</taxon>
        <taxon>Gryllinae</taxon>
        <taxon>Gryllus</taxon>
    </lineage>
</organism>
<comment type="function">
    <text evidence="13">Putative Notch ligand involved in the mediation of Notch signaling.</text>
</comment>
<evidence type="ECO:0000256" key="3">
    <source>
        <dbReference type="ARBA" id="ARBA00022536"/>
    </source>
</evidence>
<keyword evidence="5 13" id="KW-0732">Signal</keyword>
<dbReference type="Pfam" id="PF00008">
    <property type="entry name" value="EGF"/>
    <property type="match status" value="1"/>
</dbReference>
<dbReference type="GO" id="GO:0005509">
    <property type="term" value="F:calcium ion binding"/>
    <property type="evidence" value="ECO:0007669"/>
    <property type="project" value="InterPro"/>
</dbReference>
<feature type="compositionally biased region" description="Basic residues" evidence="14">
    <location>
        <begin position="399"/>
        <end position="409"/>
    </location>
</feature>
<dbReference type="InterPro" id="IPR000742">
    <property type="entry name" value="EGF"/>
</dbReference>
<accession>F8WRK6</accession>
<evidence type="ECO:0000256" key="10">
    <source>
        <dbReference type="ARBA" id="ARBA00023180"/>
    </source>
</evidence>
<dbReference type="GO" id="GO:0048018">
    <property type="term" value="F:receptor ligand activity"/>
    <property type="evidence" value="ECO:0007669"/>
    <property type="project" value="UniProtKB-ARBA"/>
</dbReference>
<evidence type="ECO:0000256" key="13">
    <source>
        <dbReference type="RuleBase" id="RU280815"/>
    </source>
</evidence>
<feature type="disulfide bond" evidence="11">
    <location>
        <begin position="345"/>
        <end position="362"/>
    </location>
</feature>
<evidence type="ECO:0000256" key="15">
    <source>
        <dbReference type="SAM" id="SignalP"/>
    </source>
</evidence>
<dbReference type="Pfam" id="PF07657">
    <property type="entry name" value="MNNL"/>
    <property type="match status" value="1"/>
</dbReference>
<dbReference type="Pfam" id="PF21700">
    <property type="entry name" value="EGF_DL_JAG"/>
    <property type="match status" value="1"/>
</dbReference>
<dbReference type="Gene3D" id="2.60.40.3510">
    <property type="match status" value="1"/>
</dbReference>
<comment type="caution">
    <text evidence="11">Lacks conserved residue(s) required for the propagation of feature annotation.</text>
</comment>
<evidence type="ECO:0000256" key="4">
    <source>
        <dbReference type="ARBA" id="ARBA00022692"/>
    </source>
</evidence>
<keyword evidence="7 13" id="KW-1133">Transmembrane helix</keyword>
<feature type="domain" description="EGF-like" evidence="16">
    <location>
        <begin position="336"/>
        <end position="376"/>
    </location>
</feature>
<feature type="signal peptide" evidence="15">
    <location>
        <begin position="1"/>
        <end position="22"/>
    </location>
</feature>
<feature type="disulfide bond" evidence="12">
    <location>
        <begin position="187"/>
        <end position="196"/>
    </location>
</feature>
<dbReference type="InterPro" id="IPR051830">
    <property type="entry name" value="NOTCH_homolog"/>
</dbReference>
<feature type="disulfide bond" evidence="12">
    <location>
        <begin position="200"/>
        <end position="212"/>
    </location>
</feature>
<evidence type="ECO:0000256" key="7">
    <source>
        <dbReference type="ARBA" id="ARBA00022989"/>
    </source>
</evidence>
<dbReference type="SMART" id="SM00179">
    <property type="entry name" value="EGF_CA"/>
    <property type="match status" value="2"/>
</dbReference>
<dbReference type="GO" id="GO:0007219">
    <property type="term" value="P:Notch signaling pathway"/>
    <property type="evidence" value="ECO:0007669"/>
    <property type="project" value="InterPro"/>
</dbReference>
<gene>
    <name evidence="18" type="primary">delta</name>
</gene>
<evidence type="ECO:0000256" key="14">
    <source>
        <dbReference type="SAM" id="MobiDB-lite"/>
    </source>
</evidence>
<name>F8WRK6_GRYBI</name>
<feature type="domain" description="DSL" evidence="17">
    <location>
        <begin position="185"/>
        <end position="229"/>
    </location>
</feature>
<dbReference type="PANTHER" id="PTHR24033">
    <property type="entry name" value="EGF-LIKE DOMAIN-CONTAINING PROTEIN"/>
    <property type="match status" value="1"/>
</dbReference>
<dbReference type="AlphaFoldDB" id="F8WRK6"/>
<proteinExistence type="evidence at transcript level"/>
<dbReference type="GO" id="GO:0043208">
    <property type="term" value="F:glycosphingolipid binding"/>
    <property type="evidence" value="ECO:0007669"/>
    <property type="project" value="UniProtKB-ARBA"/>
</dbReference>
<keyword evidence="6 13" id="KW-0677">Repeat</keyword>
<evidence type="ECO:0000256" key="5">
    <source>
        <dbReference type="ARBA" id="ARBA00022729"/>
    </source>
</evidence>
<dbReference type="Pfam" id="PF01414">
    <property type="entry name" value="DSL"/>
    <property type="match status" value="1"/>
</dbReference>
<dbReference type="InterPro" id="IPR001881">
    <property type="entry name" value="EGF-like_Ca-bd_dom"/>
</dbReference>
<evidence type="ECO:0000256" key="11">
    <source>
        <dbReference type="PROSITE-ProRule" id="PRU00076"/>
    </source>
</evidence>
<dbReference type="SUPFAM" id="SSF57196">
    <property type="entry name" value="EGF/Laminin"/>
    <property type="match status" value="1"/>
</dbReference>
<dbReference type="PROSITE" id="PS01186">
    <property type="entry name" value="EGF_2"/>
    <property type="match status" value="1"/>
</dbReference>
<keyword evidence="4 13" id="KW-0812">Transmembrane</keyword>
<dbReference type="InterPro" id="IPR001774">
    <property type="entry name" value="DSL"/>
</dbReference>
<dbReference type="CDD" id="cd00054">
    <property type="entry name" value="EGF_CA"/>
    <property type="match status" value="1"/>
</dbReference>
<dbReference type="InterPro" id="IPR011651">
    <property type="entry name" value="Notch_ligand_N"/>
</dbReference>
<dbReference type="PROSITE" id="PS00022">
    <property type="entry name" value="EGF_1"/>
    <property type="match status" value="2"/>
</dbReference>
<dbReference type="PROSITE" id="PS50026">
    <property type="entry name" value="EGF_3"/>
    <property type="match status" value="2"/>
</dbReference>
<protein>
    <recommendedName>
        <fullName evidence="13">Delta-like protein</fullName>
    </recommendedName>
</protein>
<feature type="disulfide bond" evidence="12">
    <location>
        <begin position="220"/>
        <end position="229"/>
    </location>
</feature>
<evidence type="ECO:0000313" key="18">
    <source>
        <dbReference type="EMBL" id="BAK53861.1"/>
    </source>
</evidence>
<dbReference type="FunFam" id="2.10.25.10:FF:000018">
    <property type="entry name" value="Delta-like 1"/>
    <property type="match status" value="1"/>
</dbReference>
<comment type="subcellular location">
    <subcellularLocation>
        <location evidence="1 13">Membrane</location>
        <topology evidence="1 13">Single-pass type I membrane protein</topology>
    </subcellularLocation>
</comment>
<dbReference type="Gene3D" id="2.10.25.140">
    <property type="match status" value="1"/>
</dbReference>
<evidence type="ECO:0000259" key="16">
    <source>
        <dbReference type="PROSITE" id="PS50026"/>
    </source>
</evidence>
<dbReference type="GO" id="GO:0045179">
    <property type="term" value="C:apical cortex"/>
    <property type="evidence" value="ECO:0007669"/>
    <property type="project" value="UniProtKB-ARBA"/>
</dbReference>
<dbReference type="SMART" id="SM00051">
    <property type="entry name" value="DSL"/>
    <property type="match status" value="1"/>
</dbReference>
<keyword evidence="3 11" id="KW-0245">EGF-like domain</keyword>
<feature type="region of interest" description="Disordered" evidence="14">
    <location>
        <begin position="399"/>
        <end position="424"/>
    </location>
</feature>
<keyword evidence="8 13" id="KW-0472">Membrane</keyword>
<evidence type="ECO:0000256" key="12">
    <source>
        <dbReference type="PROSITE-ProRule" id="PRU00377"/>
    </source>
</evidence>
<keyword evidence="9 11" id="KW-1015">Disulfide bond</keyword>
<evidence type="ECO:0000256" key="1">
    <source>
        <dbReference type="ARBA" id="ARBA00004479"/>
    </source>
</evidence>
<evidence type="ECO:0000259" key="17">
    <source>
        <dbReference type="PROSITE" id="PS51051"/>
    </source>
</evidence>
<feature type="chain" id="PRO_5003379781" description="Delta-like protein" evidence="15">
    <location>
        <begin position="23"/>
        <end position="455"/>
    </location>
</feature>
<dbReference type="EMBL" id="AB635584">
    <property type="protein sequence ID" value="BAK53861.1"/>
    <property type="molecule type" value="mRNA"/>
</dbReference>
<dbReference type="GO" id="GO:0016330">
    <property type="term" value="P:second mitotic wave involved in compound eye morphogenesis"/>
    <property type="evidence" value="ECO:0007669"/>
    <property type="project" value="UniProtKB-ARBA"/>
</dbReference>
<feature type="disulfide bond" evidence="11">
    <location>
        <begin position="324"/>
        <end position="333"/>
    </location>
</feature>
<keyword evidence="10" id="KW-0325">Glycoprotein</keyword>
<dbReference type="GO" id="GO:0008587">
    <property type="term" value="P:imaginal disc-derived wing margin morphogenesis"/>
    <property type="evidence" value="ECO:0007669"/>
    <property type="project" value="UniProtKB-ARBA"/>
</dbReference>
<dbReference type="PANTHER" id="PTHR24033:SF151">
    <property type="entry name" value="NOTCH 2"/>
    <property type="match status" value="1"/>
</dbReference>
<dbReference type="Gene3D" id="2.10.25.10">
    <property type="entry name" value="Laminin"/>
    <property type="match status" value="3"/>
</dbReference>
<evidence type="ECO:0000256" key="9">
    <source>
        <dbReference type="ARBA" id="ARBA00023157"/>
    </source>
</evidence>
<dbReference type="GO" id="GO:0046331">
    <property type="term" value="P:lateral inhibition"/>
    <property type="evidence" value="ECO:0007669"/>
    <property type="project" value="UniProtKB-ARBA"/>
</dbReference>
<evidence type="ECO:0000256" key="6">
    <source>
        <dbReference type="ARBA" id="ARBA00022737"/>
    </source>
</evidence>
<dbReference type="GO" id="GO:0009986">
    <property type="term" value="C:cell surface"/>
    <property type="evidence" value="ECO:0007669"/>
    <property type="project" value="UniProtKB-ARBA"/>
</dbReference>
<dbReference type="GO" id="GO:0042063">
    <property type="term" value="P:gliogenesis"/>
    <property type="evidence" value="ECO:0007669"/>
    <property type="project" value="UniProtKB-ARBA"/>
</dbReference>
<evidence type="ECO:0000256" key="8">
    <source>
        <dbReference type="ARBA" id="ARBA00023136"/>
    </source>
</evidence>
<dbReference type="GO" id="GO:0016020">
    <property type="term" value="C:membrane"/>
    <property type="evidence" value="ECO:0007669"/>
    <property type="project" value="UniProtKB-SubCell"/>
</dbReference>
<dbReference type="PROSITE" id="PS51051">
    <property type="entry name" value="DSL"/>
    <property type="match status" value="1"/>
</dbReference>
<feature type="domain" description="EGF-like" evidence="16">
    <location>
        <begin position="296"/>
        <end position="334"/>
    </location>
</feature>
<sequence>MRWSAAHAGPVSLLALFAIVQQGPAPGVFELRLKSFRNNLGQRTTLGKCCSGERPASAGGACAVPCRTRFRVCLKHYQAKIDPSSPCTFGDVITPVLGGNNISLEDTAPVAEDGFTNPMRFHFEFTWPGTFSLIVEAWHDNNSSRGGGETLISRLTMQRWLEVDKNWTPHEHKTEHTVMSLEFRVTCDEHYYGTGCASLCRPRDDRFGHYKCSPEGERVCLSGWKGDYCSEPQCLPGCDEHHGHCNKPNECVCHSGWIGRLCDECRRYPGCQHGTCQKPWDCLCDESWSGLFCNQDLNYCTNHKPCLNGGTCFNTGQGLYTCTCPPGFTGTDCEKQLDDCAHHPCLHGGICKPDNGTGSSRCECPKVMGPFETSATWTTGPAKRRLVPGQRPRVLRVPAKRATRARTARCRSTTAPPRPAPTTRRRRLLSQFLVNATLAISQDLNSRDSIVYLCV</sequence>
<keyword evidence="2 13" id="KW-0217">Developmental protein</keyword>
<dbReference type="GO" id="GO:0048100">
    <property type="term" value="P:wing disc anterior/posterior pattern formation"/>
    <property type="evidence" value="ECO:0007669"/>
    <property type="project" value="UniProtKB-ARBA"/>
</dbReference>
<reference evidence="18" key="1">
    <citation type="journal article" date="2011" name="Development">
        <title>Ancestral functions of Delta/Notch signaling in the formation of body and leg segments in the cricket Gryllus bimaculatus.</title>
        <authorList>
            <person name="Mito T."/>
            <person name="Shinmyo Y."/>
            <person name="Kurita K."/>
            <person name="Nakamura T."/>
            <person name="Ohuchi H."/>
            <person name="Noji S."/>
        </authorList>
    </citation>
    <scope>NUCLEOTIDE SEQUENCE</scope>
</reference>
<dbReference type="FunFam" id="2.10.25.140:FF:000001">
    <property type="entry name" value="Delta-like protein"/>
    <property type="match status" value="1"/>
</dbReference>
<dbReference type="GO" id="GO:0035214">
    <property type="term" value="P:eye-antennal disc development"/>
    <property type="evidence" value="ECO:0007669"/>
    <property type="project" value="UniProtKB-ARBA"/>
</dbReference>
<dbReference type="FunFam" id="2.10.25.10:FF:000064">
    <property type="entry name" value="Delta-like protein"/>
    <property type="match status" value="1"/>
</dbReference>
<dbReference type="GO" id="GO:0030718">
    <property type="term" value="P:germ-line stem cell population maintenance"/>
    <property type="evidence" value="ECO:0007669"/>
    <property type="project" value="UniProtKB-ARBA"/>
</dbReference>